<dbReference type="Proteomes" id="UP000079169">
    <property type="component" value="Unplaced"/>
</dbReference>
<feature type="non-terminal residue" evidence="3">
    <location>
        <position position="175"/>
    </location>
</feature>
<feature type="region of interest" description="Disordered" evidence="1">
    <location>
        <begin position="151"/>
        <end position="175"/>
    </location>
</feature>
<name>A0A1S3DLV4_DIACI</name>
<sequence length="175" mass="19701">MTEHLNGFETFQNPTEIIEVKVDPISEYPHDTNEGSEICPPLVQIPYESSSKGEIKQSILYRNVSAPSHNQSHQGQTLLNNGPELPQTNFYNYQNCQLSSLSVQDYQSVQTNQTELPTYSNPEAIQGFSELPQTNFYNYQNCQLSSPSVQDYQSVDTNQTELPTNSNPEAIQGFS</sequence>
<dbReference type="RefSeq" id="XP_008484498.1">
    <property type="nucleotide sequence ID" value="XM_008486276.3"/>
</dbReference>
<dbReference type="GeneID" id="103521169"/>
<protein>
    <submittedName>
        <fullName evidence="3">Uncharacterized protein LOC103521169</fullName>
    </submittedName>
</protein>
<dbReference type="PaxDb" id="121845-A0A1S3DLV4"/>
<evidence type="ECO:0000256" key="1">
    <source>
        <dbReference type="SAM" id="MobiDB-lite"/>
    </source>
</evidence>
<accession>A0A1S3DLV4</accession>
<gene>
    <name evidence="3" type="primary">LOC103521169</name>
</gene>
<proteinExistence type="predicted"/>
<dbReference type="AlphaFoldDB" id="A0A1S3DLV4"/>
<keyword evidence="2" id="KW-1185">Reference proteome</keyword>
<reference evidence="3" key="1">
    <citation type="submission" date="2025-08" db="UniProtKB">
        <authorList>
            <consortium name="RefSeq"/>
        </authorList>
    </citation>
    <scope>IDENTIFICATION</scope>
</reference>
<evidence type="ECO:0000313" key="3">
    <source>
        <dbReference type="RefSeq" id="XP_008484498.1"/>
    </source>
</evidence>
<evidence type="ECO:0000313" key="2">
    <source>
        <dbReference type="Proteomes" id="UP000079169"/>
    </source>
</evidence>
<dbReference type="KEGG" id="dci:103521169"/>
<organism evidence="2 3">
    <name type="scientific">Diaphorina citri</name>
    <name type="common">Asian citrus psyllid</name>
    <dbReference type="NCBI Taxonomy" id="121845"/>
    <lineage>
        <taxon>Eukaryota</taxon>
        <taxon>Metazoa</taxon>
        <taxon>Ecdysozoa</taxon>
        <taxon>Arthropoda</taxon>
        <taxon>Hexapoda</taxon>
        <taxon>Insecta</taxon>
        <taxon>Pterygota</taxon>
        <taxon>Neoptera</taxon>
        <taxon>Paraneoptera</taxon>
        <taxon>Hemiptera</taxon>
        <taxon>Sternorrhyncha</taxon>
        <taxon>Psylloidea</taxon>
        <taxon>Psyllidae</taxon>
        <taxon>Diaphorininae</taxon>
        <taxon>Diaphorina</taxon>
    </lineage>
</organism>